<dbReference type="GO" id="GO:0016747">
    <property type="term" value="F:acyltransferase activity, transferring groups other than amino-acyl groups"/>
    <property type="evidence" value="ECO:0007669"/>
    <property type="project" value="InterPro"/>
</dbReference>
<evidence type="ECO:0000313" key="3">
    <source>
        <dbReference type="WBParaSite" id="PSAMB.scaffold2955size20414.g19745.t1"/>
    </source>
</evidence>
<sequence length="378" mass="42695">MHYTIEAGDVADWKEATDLTSKNVQWELSYNDLEVYWKAYGKDNVIFLVARNEDRQFCGCALLGKAKGNISTIAMYFVMPELQGTGIGNAIFAKLTETSIKEGRNIGMNAAKKMSEKYTTRLGYDKFPKWRIELISFTEVNVDYIHEHMNDGCKIVNLNEVDFAKLVEYDSKVAAGYDRSGFVKAWTEHPDGYTKVALNSAGDVIGYGTARLVTNDNIVYSPLYANDDATAKQLILTMFNHDNQLAVRTGFFFSITTTVGRLSKILSEFAKVQDVTNIISQFTKEAPPADSEKVYSISDIALVSYRYIYKILPSQEATMVVTIEKATFDDFKKIVDLTRKLEDWEHSYDDFHVYIQAFGDENVKFLAAKSEGKALPTH</sequence>
<dbReference type="Proteomes" id="UP000887566">
    <property type="component" value="Unplaced"/>
</dbReference>
<reference evidence="3" key="1">
    <citation type="submission" date="2022-11" db="UniProtKB">
        <authorList>
            <consortium name="WormBaseParasite"/>
        </authorList>
    </citation>
    <scope>IDENTIFICATION</scope>
</reference>
<feature type="domain" description="N-acetyltransferase" evidence="1">
    <location>
        <begin position="3"/>
        <end position="139"/>
    </location>
</feature>
<dbReference type="Gene3D" id="3.40.630.30">
    <property type="match status" value="1"/>
</dbReference>
<dbReference type="CDD" id="cd04301">
    <property type="entry name" value="NAT_SF"/>
    <property type="match status" value="1"/>
</dbReference>
<keyword evidence="2" id="KW-1185">Reference proteome</keyword>
<dbReference type="InterPro" id="IPR000182">
    <property type="entry name" value="GNAT_dom"/>
</dbReference>
<dbReference type="SUPFAM" id="SSF55729">
    <property type="entry name" value="Acyl-CoA N-acyltransferases (Nat)"/>
    <property type="match status" value="1"/>
</dbReference>
<accession>A0A914W0D9</accession>
<evidence type="ECO:0000259" key="1">
    <source>
        <dbReference type="PROSITE" id="PS51186"/>
    </source>
</evidence>
<dbReference type="Pfam" id="PF18014">
    <property type="entry name" value="Acetyltransf_18"/>
    <property type="match status" value="1"/>
</dbReference>
<dbReference type="PROSITE" id="PS51186">
    <property type="entry name" value="GNAT"/>
    <property type="match status" value="1"/>
</dbReference>
<proteinExistence type="predicted"/>
<dbReference type="Gene3D" id="3.40.630.90">
    <property type="match status" value="1"/>
</dbReference>
<name>A0A914W0D9_9BILA</name>
<protein>
    <submittedName>
        <fullName evidence="3">N-acetyltransferase domain-containing protein</fullName>
    </submittedName>
</protein>
<organism evidence="2 3">
    <name type="scientific">Plectus sambesii</name>
    <dbReference type="NCBI Taxonomy" id="2011161"/>
    <lineage>
        <taxon>Eukaryota</taxon>
        <taxon>Metazoa</taxon>
        <taxon>Ecdysozoa</taxon>
        <taxon>Nematoda</taxon>
        <taxon>Chromadorea</taxon>
        <taxon>Plectida</taxon>
        <taxon>Plectina</taxon>
        <taxon>Plectoidea</taxon>
        <taxon>Plectidae</taxon>
        <taxon>Plectus</taxon>
    </lineage>
</organism>
<dbReference type="InterPro" id="IPR016181">
    <property type="entry name" value="Acyl_CoA_acyltransferase"/>
</dbReference>
<dbReference type="AlphaFoldDB" id="A0A914W0D9"/>
<evidence type="ECO:0000313" key="2">
    <source>
        <dbReference type="Proteomes" id="UP000887566"/>
    </source>
</evidence>
<dbReference type="WBParaSite" id="PSAMB.scaffold2955size20414.g19745.t1">
    <property type="protein sequence ID" value="PSAMB.scaffold2955size20414.g19745.t1"/>
    <property type="gene ID" value="PSAMB.scaffold2955size20414.g19745"/>
</dbReference>
<dbReference type="PANTHER" id="PTHR47408">
    <property type="entry name" value="PROTEIN CBG01304-RELATED"/>
    <property type="match status" value="1"/>
</dbReference>
<dbReference type="Pfam" id="PF13673">
    <property type="entry name" value="Acetyltransf_10"/>
    <property type="match status" value="1"/>
</dbReference>
<dbReference type="InterPro" id="IPR041496">
    <property type="entry name" value="YitH/HolE_GNAT"/>
</dbReference>